<dbReference type="Proteomes" id="UP001370348">
    <property type="component" value="Chromosome"/>
</dbReference>
<evidence type="ECO:0000313" key="3">
    <source>
        <dbReference type="EMBL" id="WXB14686.1"/>
    </source>
</evidence>
<evidence type="ECO:0000256" key="1">
    <source>
        <dbReference type="ARBA" id="ARBA00022729"/>
    </source>
</evidence>
<dbReference type="Gene3D" id="3.40.50.1980">
    <property type="entry name" value="Nitrogenase molybdenum iron protein domain"/>
    <property type="match status" value="2"/>
</dbReference>
<protein>
    <submittedName>
        <fullName evidence="3">Helical backbone metal receptor</fullName>
    </submittedName>
</protein>
<name>A0ABZ2LY42_9BACT</name>
<dbReference type="PANTHER" id="PTHR30535:SF34">
    <property type="entry name" value="MOLYBDATE-BINDING PROTEIN MOLA"/>
    <property type="match status" value="1"/>
</dbReference>
<sequence>MPRFVPPGSRRPALTVALAVSLVLIALSCHCSRKHQDSPPAAKIDAAARVAKRVVSLSPSTTEALFAIGAKDVVVGRSRYCDFPPEALALPQVGGYADPNFEAVLALKPDLVVGGRGPAGVQLLDRLVAFGTEGYFPETESFAQIDAMLLGMGNRTGHTKEAEALIARMHAREAEVRAAVAGRPRPRVLIVFGLEPIVVGGPKSFSNEMIDHAEGDNAVRDGAVYPTLGMEQILALDPDVVVNAAVAGSHGHQRITRDAPGWSELRAVKGGRVVPIVDDSVLRPGPRVIEGVAVLARALHPDAAIH</sequence>
<dbReference type="InterPro" id="IPR050902">
    <property type="entry name" value="ABC_Transporter_SBP"/>
</dbReference>
<evidence type="ECO:0000313" key="4">
    <source>
        <dbReference type="Proteomes" id="UP001370348"/>
    </source>
</evidence>
<dbReference type="EMBL" id="CP089984">
    <property type="protein sequence ID" value="WXB14686.1"/>
    <property type="molecule type" value="Genomic_DNA"/>
</dbReference>
<keyword evidence="1" id="KW-0732">Signal</keyword>
<dbReference type="InterPro" id="IPR054828">
    <property type="entry name" value="Vit_B12_bind_prot"/>
</dbReference>
<dbReference type="NCBIfam" id="NF038402">
    <property type="entry name" value="TroA_like"/>
    <property type="match status" value="1"/>
</dbReference>
<dbReference type="PANTHER" id="PTHR30535">
    <property type="entry name" value="VITAMIN B12-BINDING PROTEIN"/>
    <property type="match status" value="1"/>
</dbReference>
<keyword evidence="3" id="KW-0675">Receptor</keyword>
<dbReference type="SUPFAM" id="SSF53807">
    <property type="entry name" value="Helical backbone' metal receptor"/>
    <property type="match status" value="1"/>
</dbReference>
<dbReference type="Pfam" id="PF01497">
    <property type="entry name" value="Peripla_BP_2"/>
    <property type="match status" value="1"/>
</dbReference>
<dbReference type="RefSeq" id="WP_394824311.1">
    <property type="nucleotide sequence ID" value="NZ_CP089984.1"/>
</dbReference>
<dbReference type="InterPro" id="IPR002491">
    <property type="entry name" value="ABC_transptr_periplasmic_BD"/>
</dbReference>
<keyword evidence="4" id="KW-1185">Reference proteome</keyword>
<dbReference type="PROSITE" id="PS51257">
    <property type="entry name" value="PROKAR_LIPOPROTEIN"/>
    <property type="match status" value="1"/>
</dbReference>
<gene>
    <name evidence="3" type="ORF">LZC94_43545</name>
</gene>
<dbReference type="PROSITE" id="PS50983">
    <property type="entry name" value="FE_B12_PBP"/>
    <property type="match status" value="1"/>
</dbReference>
<reference evidence="3 4" key="1">
    <citation type="submission" date="2021-12" db="EMBL/GenBank/DDBJ databases">
        <title>Discovery of the Pendulisporaceae a myxobacterial family with distinct sporulation behavior and unique specialized metabolism.</title>
        <authorList>
            <person name="Garcia R."/>
            <person name="Popoff A."/>
            <person name="Bader C.D."/>
            <person name="Loehr J."/>
            <person name="Walesch S."/>
            <person name="Walt C."/>
            <person name="Boldt J."/>
            <person name="Bunk B."/>
            <person name="Haeckl F.J.F.P.J."/>
            <person name="Gunesch A.P."/>
            <person name="Birkelbach J."/>
            <person name="Nuebel U."/>
            <person name="Pietschmann T."/>
            <person name="Bach T."/>
            <person name="Mueller R."/>
        </authorList>
    </citation>
    <scope>NUCLEOTIDE SEQUENCE [LARGE SCALE GENOMIC DNA]</scope>
    <source>
        <strain evidence="3 4">MSr11954</strain>
    </source>
</reference>
<accession>A0ABZ2LY42</accession>
<proteinExistence type="predicted"/>
<organism evidence="3 4">
    <name type="scientific">Pendulispora albinea</name>
    <dbReference type="NCBI Taxonomy" id="2741071"/>
    <lineage>
        <taxon>Bacteria</taxon>
        <taxon>Pseudomonadati</taxon>
        <taxon>Myxococcota</taxon>
        <taxon>Myxococcia</taxon>
        <taxon>Myxococcales</taxon>
        <taxon>Sorangiineae</taxon>
        <taxon>Pendulisporaceae</taxon>
        <taxon>Pendulispora</taxon>
    </lineage>
</organism>
<feature type="domain" description="Fe/B12 periplasmic-binding" evidence="2">
    <location>
        <begin position="53"/>
        <end position="303"/>
    </location>
</feature>
<evidence type="ECO:0000259" key="2">
    <source>
        <dbReference type="PROSITE" id="PS50983"/>
    </source>
</evidence>